<dbReference type="InterPro" id="IPR025110">
    <property type="entry name" value="AMP-bd_C"/>
</dbReference>
<proteinExistence type="predicted"/>
<feature type="domain" description="AMP-binding enzyme C-terminal" evidence="2">
    <location>
        <begin position="425"/>
        <end position="500"/>
    </location>
</feature>
<organism evidence="3 4">
    <name type="scientific">Variovorax ginsengisoli</name>
    <dbReference type="NCBI Taxonomy" id="363844"/>
    <lineage>
        <taxon>Bacteria</taxon>
        <taxon>Pseudomonadati</taxon>
        <taxon>Pseudomonadota</taxon>
        <taxon>Betaproteobacteria</taxon>
        <taxon>Burkholderiales</taxon>
        <taxon>Comamonadaceae</taxon>
        <taxon>Variovorax</taxon>
    </lineage>
</organism>
<dbReference type="PANTHER" id="PTHR43767">
    <property type="entry name" value="LONG-CHAIN-FATTY-ACID--COA LIGASE"/>
    <property type="match status" value="1"/>
</dbReference>
<keyword evidence="3" id="KW-0436">Ligase</keyword>
<dbReference type="InterPro" id="IPR042099">
    <property type="entry name" value="ANL_N_sf"/>
</dbReference>
<dbReference type="EMBL" id="JAUSRO010000010">
    <property type="protein sequence ID" value="MDP9900971.1"/>
    <property type="molecule type" value="Genomic_DNA"/>
</dbReference>
<accession>A0ABT9S9E2</accession>
<sequence length="519" mass="56279">MTVSLTQCLHRAVQQNPERIATVFGERRQSYRQLHARVARLAGTLRALGVRKGDRVGILSLNSDRYLEVYLAVFWLGAAINPANTRWSAAELAYSFNDCGTTLLLIDDAHLPLMDAIRADSDTLRHVIYLGDGICPAAMHDYEALVAGAQPVEDLRASGSDLASVFYTGGTTGFPKGVMLSHESLMGAVLNRLALGYPVGPVYLHAAPIFHLAGAMGVLWQFMAGGTHVLIPSFSAAAFMQAVARERVTDTLLVPTMIQMVLDHPDFRRDELASLRFLVYGASPITETLLDRTTAAFPDLTLMQGYGMTELAGCVSYLPPRYHTAEGRRLGKLRSAGRAAAMAEIKIVGDDGIELPRGQVGEIAARGMSAMLGYWNKPDETAKTLRDGWVHSGDGAYMDEEGFIFIVDRIKDMIVSGGENVYSAEVENAILKHPAVASCAVIGIPSAKWGESVHAVVVPKPGMAVVEAELIAHCKTLIASYKCPRSVESRAELPLSGAGKILKNKLREPHWENQGRRVA</sequence>
<dbReference type="InterPro" id="IPR020845">
    <property type="entry name" value="AMP-binding_CS"/>
</dbReference>
<dbReference type="Pfam" id="PF13193">
    <property type="entry name" value="AMP-binding_C"/>
    <property type="match status" value="1"/>
</dbReference>
<dbReference type="NCBIfam" id="NF004837">
    <property type="entry name" value="PRK06187.1"/>
    <property type="match status" value="1"/>
</dbReference>
<dbReference type="InterPro" id="IPR000873">
    <property type="entry name" value="AMP-dep_synth/lig_dom"/>
</dbReference>
<dbReference type="Gene3D" id="3.30.300.30">
    <property type="match status" value="1"/>
</dbReference>
<dbReference type="PROSITE" id="PS00455">
    <property type="entry name" value="AMP_BINDING"/>
    <property type="match status" value="1"/>
</dbReference>
<dbReference type="Gene3D" id="3.40.50.12780">
    <property type="entry name" value="N-terminal domain of ligase-like"/>
    <property type="match status" value="1"/>
</dbReference>
<dbReference type="InterPro" id="IPR045851">
    <property type="entry name" value="AMP-bd_C_sf"/>
</dbReference>
<gene>
    <name evidence="3" type="ORF">J2W36_003237</name>
</gene>
<protein>
    <submittedName>
        <fullName evidence="3">Long-chain acyl-CoA synthetase</fullName>
        <ecNumber evidence="3">6.2.1.3</ecNumber>
    </submittedName>
</protein>
<comment type="caution">
    <text evidence="3">The sequence shown here is derived from an EMBL/GenBank/DDBJ whole genome shotgun (WGS) entry which is preliminary data.</text>
</comment>
<name>A0ABT9S9E2_9BURK</name>
<reference evidence="3 4" key="1">
    <citation type="submission" date="2023-07" db="EMBL/GenBank/DDBJ databases">
        <title>Sorghum-associated microbial communities from plants grown in Nebraska, USA.</title>
        <authorList>
            <person name="Schachtman D."/>
        </authorList>
    </citation>
    <scope>NUCLEOTIDE SEQUENCE [LARGE SCALE GENOMIC DNA]</scope>
    <source>
        <strain evidence="3 4">DS1607</strain>
    </source>
</reference>
<dbReference type="SUPFAM" id="SSF56801">
    <property type="entry name" value="Acetyl-CoA synthetase-like"/>
    <property type="match status" value="1"/>
</dbReference>
<dbReference type="EC" id="6.2.1.3" evidence="3"/>
<keyword evidence="4" id="KW-1185">Reference proteome</keyword>
<dbReference type="Pfam" id="PF00501">
    <property type="entry name" value="AMP-binding"/>
    <property type="match status" value="1"/>
</dbReference>
<dbReference type="PANTHER" id="PTHR43767:SF1">
    <property type="entry name" value="NONRIBOSOMAL PEPTIDE SYNTHASE PES1 (EUROFUNG)-RELATED"/>
    <property type="match status" value="1"/>
</dbReference>
<evidence type="ECO:0000259" key="2">
    <source>
        <dbReference type="Pfam" id="PF13193"/>
    </source>
</evidence>
<dbReference type="InterPro" id="IPR050237">
    <property type="entry name" value="ATP-dep_AMP-bd_enzyme"/>
</dbReference>
<dbReference type="Proteomes" id="UP001226867">
    <property type="component" value="Unassembled WGS sequence"/>
</dbReference>
<evidence type="ECO:0000313" key="4">
    <source>
        <dbReference type="Proteomes" id="UP001226867"/>
    </source>
</evidence>
<evidence type="ECO:0000313" key="3">
    <source>
        <dbReference type="EMBL" id="MDP9900971.1"/>
    </source>
</evidence>
<evidence type="ECO:0000259" key="1">
    <source>
        <dbReference type="Pfam" id="PF00501"/>
    </source>
</evidence>
<feature type="domain" description="AMP-dependent synthetase/ligase" evidence="1">
    <location>
        <begin position="10"/>
        <end position="375"/>
    </location>
</feature>
<dbReference type="CDD" id="cd17631">
    <property type="entry name" value="FACL_FadD13-like"/>
    <property type="match status" value="1"/>
</dbReference>
<dbReference type="GO" id="GO:0004467">
    <property type="term" value="F:long-chain fatty acid-CoA ligase activity"/>
    <property type="evidence" value="ECO:0007669"/>
    <property type="project" value="UniProtKB-EC"/>
</dbReference>